<keyword evidence="2 3" id="KW-0175">Coiled coil</keyword>
<dbReference type="Gene3D" id="2.40.420.20">
    <property type="match status" value="1"/>
</dbReference>
<feature type="transmembrane region" description="Helical" evidence="4">
    <location>
        <begin position="17"/>
        <end position="36"/>
    </location>
</feature>
<protein>
    <submittedName>
        <fullName evidence="5">HlyD family efflux transporter periplasmic adaptor subunit</fullName>
    </submittedName>
</protein>
<keyword evidence="4" id="KW-0472">Membrane</keyword>
<dbReference type="Gene3D" id="2.40.50.100">
    <property type="match status" value="1"/>
</dbReference>
<evidence type="ECO:0000256" key="3">
    <source>
        <dbReference type="SAM" id="Coils"/>
    </source>
</evidence>
<reference evidence="5 6" key="1">
    <citation type="submission" date="2024-06" db="EMBL/GenBank/DDBJ databases">
        <authorList>
            <person name="Li F."/>
        </authorList>
    </citation>
    <scope>NUCLEOTIDE SEQUENCE [LARGE SCALE GENOMIC DNA]</scope>
    <source>
        <strain evidence="5 6">GXAS 311</strain>
    </source>
</reference>
<evidence type="ECO:0000313" key="6">
    <source>
        <dbReference type="Proteomes" id="UP001548189"/>
    </source>
</evidence>
<proteinExistence type="predicted"/>
<organism evidence="5 6">
    <name type="scientific">Aliikangiella maris</name>
    <dbReference type="NCBI Taxonomy" id="3162458"/>
    <lineage>
        <taxon>Bacteria</taxon>
        <taxon>Pseudomonadati</taxon>
        <taxon>Pseudomonadota</taxon>
        <taxon>Gammaproteobacteria</taxon>
        <taxon>Oceanospirillales</taxon>
        <taxon>Pleioneaceae</taxon>
        <taxon>Aliikangiella</taxon>
    </lineage>
</organism>
<dbReference type="PANTHER" id="PTHR32347:SF23">
    <property type="entry name" value="BLL5650 PROTEIN"/>
    <property type="match status" value="1"/>
</dbReference>
<dbReference type="Proteomes" id="UP001548189">
    <property type="component" value="Unassembled WGS sequence"/>
</dbReference>
<name>A0ABV2BTY6_9GAMM</name>
<dbReference type="InterPro" id="IPR050465">
    <property type="entry name" value="UPF0194_transport"/>
</dbReference>
<sequence length="417" mass="47090">MDIVIKKDKKVFKQKQYVILLLIAIPVLFAIRYLWYLNQADFSVERETLVFGEVQRGNYTVSVRGSGVLVPDNVQWLSADVDATVVRIALKAGNLVRKGDLIVELANPQLEQQYAEAKWDLEAMREEFKAAQVAQETELLTQQSTVLNTKLDYEKSVHEYKARKELIKTGAVSKLDFQKARVEMDQSEQRWHSSEKELAKMQENLAAQNKARKARLSQIEKRAERIAQQVENLQVKATMDSTVLEVPLEAGQRILMGSNLAKLARQDSLIAELQIPELQIRDVAIGQRVVVDTRNSKIEGKVSRVDPAVINGNVQVDVVFTQQLPSDARPDLSIDGEIKITEIDNTLFVERPLFAQSQSKAAFYKLTEGGNFAERIEVEVGYGSVNQIQIIAGLEVGDKIVTSDPTRFETYNKFRIN</sequence>
<evidence type="ECO:0000256" key="1">
    <source>
        <dbReference type="ARBA" id="ARBA00004196"/>
    </source>
</evidence>
<evidence type="ECO:0000256" key="2">
    <source>
        <dbReference type="ARBA" id="ARBA00023054"/>
    </source>
</evidence>
<keyword evidence="6" id="KW-1185">Reference proteome</keyword>
<keyword evidence="4" id="KW-1133">Transmembrane helix</keyword>
<dbReference type="PANTHER" id="PTHR32347">
    <property type="entry name" value="EFFLUX SYSTEM COMPONENT YKNX-RELATED"/>
    <property type="match status" value="1"/>
</dbReference>
<comment type="caution">
    <text evidence="5">The sequence shown here is derived from an EMBL/GenBank/DDBJ whole genome shotgun (WGS) entry which is preliminary data.</text>
</comment>
<dbReference type="Gene3D" id="2.40.30.170">
    <property type="match status" value="1"/>
</dbReference>
<dbReference type="EMBL" id="JBEVCJ010000009">
    <property type="protein sequence ID" value="MET1255403.1"/>
    <property type="molecule type" value="Genomic_DNA"/>
</dbReference>
<keyword evidence="4" id="KW-0812">Transmembrane</keyword>
<evidence type="ECO:0000256" key="4">
    <source>
        <dbReference type="SAM" id="Phobius"/>
    </source>
</evidence>
<feature type="coiled-coil region" evidence="3">
    <location>
        <begin position="184"/>
        <end position="236"/>
    </location>
</feature>
<gene>
    <name evidence="5" type="ORF">ABVT43_09720</name>
</gene>
<dbReference type="RefSeq" id="WP_353895988.1">
    <property type="nucleotide sequence ID" value="NZ_JBEVCJ010000009.1"/>
</dbReference>
<comment type="subcellular location">
    <subcellularLocation>
        <location evidence="1">Cell envelope</location>
    </subcellularLocation>
</comment>
<accession>A0ABV2BTY6</accession>
<evidence type="ECO:0000313" key="5">
    <source>
        <dbReference type="EMBL" id="MET1255403.1"/>
    </source>
</evidence>
<dbReference type="Gene3D" id="1.10.287.470">
    <property type="entry name" value="Helix hairpin bin"/>
    <property type="match status" value="1"/>
</dbReference>